<keyword evidence="3" id="KW-1185">Reference proteome</keyword>
<gene>
    <name evidence="2" type="ORF">QPM17_19175</name>
</gene>
<keyword evidence="1" id="KW-0732">Signal</keyword>
<dbReference type="Gene3D" id="3.40.190.10">
    <property type="entry name" value="Periplasmic binding protein-like II"/>
    <property type="match status" value="2"/>
</dbReference>
<dbReference type="SUPFAM" id="SSF53850">
    <property type="entry name" value="Periplasmic binding protein-like II"/>
    <property type="match status" value="1"/>
</dbReference>
<evidence type="ECO:0000313" key="3">
    <source>
        <dbReference type="Proteomes" id="UP001227964"/>
    </source>
</evidence>
<protein>
    <submittedName>
        <fullName evidence="2">TAXI family TRAP transporter solute-binding subunit</fullName>
    </submittedName>
</protein>
<sequence>MTFEKKLKVAGLGVLLSCGVLATAGSGAALAQEKFQDNDPISYTATGGSARGYSRVVFEALNGIVRDEYPGSAAEFRPGSPAGSLLEIARGNADFAGASGAVEVQYALEGTAPFRESLEGQILHVMTTHNELTVHYLMTEEWSEEHGIESMADIAEKKPPMTIAVNTEANLQSTVAMYEHIFNEYGFSMDDVKDWGGSVIRGNSGIGMDALADGRADVFINGRFMPDSRLEEIHHNRPLKWIDIDRDKMEAAAEKWDYDLYIAPAGISPFIEEDSPTQKMWNSIQAGEHVSEETVYKFLTAISKNIDRVRSIHSSLRNFGLEMMVWNPMNLPLHPGAERFYREKGLIE</sequence>
<organism evidence="2 3">
    <name type="scientific">Marinobacter azerbaijanicus</name>
    <dbReference type="NCBI Taxonomy" id="3050455"/>
    <lineage>
        <taxon>Bacteria</taxon>
        <taxon>Pseudomonadati</taxon>
        <taxon>Pseudomonadota</taxon>
        <taxon>Gammaproteobacteria</taxon>
        <taxon>Pseudomonadales</taxon>
        <taxon>Marinobacteraceae</taxon>
        <taxon>Marinobacter</taxon>
    </lineage>
</organism>
<dbReference type="InterPro" id="IPR011852">
    <property type="entry name" value="TRAP_TAXI"/>
</dbReference>
<dbReference type="PANTHER" id="PTHR42941:SF1">
    <property type="entry name" value="SLL1037 PROTEIN"/>
    <property type="match status" value="1"/>
</dbReference>
<dbReference type="EMBL" id="JASSVS010000012">
    <property type="protein sequence ID" value="MDL0433267.1"/>
    <property type="molecule type" value="Genomic_DNA"/>
</dbReference>
<comment type="caution">
    <text evidence="2">The sequence shown here is derived from an EMBL/GenBank/DDBJ whole genome shotgun (WGS) entry which is preliminary data.</text>
</comment>
<dbReference type="Pfam" id="PF16868">
    <property type="entry name" value="NMT1_3"/>
    <property type="match status" value="1"/>
</dbReference>
<dbReference type="PANTHER" id="PTHR42941">
    <property type="entry name" value="SLL1037 PROTEIN"/>
    <property type="match status" value="1"/>
</dbReference>
<reference evidence="2 3" key="1">
    <citation type="submission" date="2023-06" db="EMBL/GenBank/DDBJ databases">
        <title>Marinobacter azerbaijanicus a moderately halophilic, isolated from Urmia Lake in Azerbaijan region of Iran.</title>
        <authorList>
            <person name="Sanchez-Porro C."/>
            <person name="Aghdam E.M."/>
            <person name="Saheb S.M."/>
            <person name="Tarhriz V."/>
            <person name="Kazemi E."/>
            <person name="Ammozegar M.A."/>
            <person name="Ventosa A."/>
            <person name="Hejazi M.S."/>
        </authorList>
    </citation>
    <scope>NUCLEOTIDE SEQUENCE [LARGE SCALE GENOMIC DNA]</scope>
    <source>
        <strain evidence="2 3">TBZ242</strain>
    </source>
</reference>
<dbReference type="RefSeq" id="WP_285392926.1">
    <property type="nucleotide sequence ID" value="NZ_JASSVS010000012.1"/>
</dbReference>
<dbReference type="Proteomes" id="UP001227964">
    <property type="component" value="Unassembled WGS sequence"/>
</dbReference>
<accession>A0ABT7IGG5</accession>
<feature type="chain" id="PRO_5045604996" evidence="1">
    <location>
        <begin position="32"/>
        <end position="348"/>
    </location>
</feature>
<evidence type="ECO:0000313" key="2">
    <source>
        <dbReference type="EMBL" id="MDL0433267.1"/>
    </source>
</evidence>
<name>A0ABT7IGG5_9GAMM</name>
<feature type="signal peptide" evidence="1">
    <location>
        <begin position="1"/>
        <end position="31"/>
    </location>
</feature>
<dbReference type="NCBIfam" id="TIGR02122">
    <property type="entry name" value="TRAP_TAXI"/>
    <property type="match status" value="1"/>
</dbReference>
<proteinExistence type="predicted"/>
<evidence type="ECO:0000256" key="1">
    <source>
        <dbReference type="SAM" id="SignalP"/>
    </source>
</evidence>